<keyword evidence="2" id="KW-1185">Reference proteome</keyword>
<dbReference type="PANTHER" id="PTHR34986">
    <property type="entry name" value="EVOLVED BETA-GALACTOSIDASE SUBUNIT BETA"/>
    <property type="match status" value="1"/>
</dbReference>
<gene>
    <name evidence="1" type="ORF">DWB61_02525</name>
</gene>
<evidence type="ECO:0000313" key="1">
    <source>
        <dbReference type="EMBL" id="RRG24009.1"/>
    </source>
</evidence>
<sequence length="148" mass="17068">MIIDKIENLNIYKNLSDRLAKGIEYINNSDFSKIDLGTYQIEGDDVFAMVQEYNTRKIEDCKLEGHSKYIDIQYLIAGEEHIGLTSKTNQELEVRNDEGDYAFYKGDSTLFKFDQAVFGIFFPDDLHMPCVGLNQISKVRKVVVKVRI</sequence>
<dbReference type="Pfam" id="PF04074">
    <property type="entry name" value="DUF386"/>
    <property type="match status" value="1"/>
</dbReference>
<proteinExistence type="predicted"/>
<name>A0A425Y680_9BACT</name>
<dbReference type="Proteomes" id="UP000285794">
    <property type="component" value="Unassembled WGS sequence"/>
</dbReference>
<comment type="caution">
    <text evidence="1">The sequence shown here is derived from an EMBL/GenBank/DDBJ whole genome shotgun (WGS) entry which is preliminary data.</text>
</comment>
<dbReference type="PANTHER" id="PTHR34986:SF1">
    <property type="entry name" value="PROTEIN YIAL"/>
    <property type="match status" value="1"/>
</dbReference>
<reference evidence="1 2" key="1">
    <citation type="submission" date="2018-07" db="EMBL/GenBank/DDBJ databases">
        <title>Draft genome sequence of Ancylomarina sp. M1P.</title>
        <authorList>
            <person name="Yadav S."/>
            <person name="Villanueva L."/>
            <person name="Damste J.S.S."/>
        </authorList>
    </citation>
    <scope>NUCLEOTIDE SEQUENCE [LARGE SCALE GENOMIC DNA]</scope>
    <source>
        <strain evidence="1 2">M1P</strain>
    </source>
</reference>
<organism evidence="1 2">
    <name type="scientific">Ancylomarina euxinus</name>
    <dbReference type="NCBI Taxonomy" id="2283627"/>
    <lineage>
        <taxon>Bacteria</taxon>
        <taxon>Pseudomonadati</taxon>
        <taxon>Bacteroidota</taxon>
        <taxon>Bacteroidia</taxon>
        <taxon>Marinilabiliales</taxon>
        <taxon>Marinifilaceae</taxon>
        <taxon>Ancylomarina</taxon>
    </lineage>
</organism>
<dbReference type="InterPro" id="IPR004375">
    <property type="entry name" value="NanQ/TabA/YiaL"/>
</dbReference>
<dbReference type="AlphaFoldDB" id="A0A425Y680"/>
<dbReference type="Gene3D" id="2.60.120.370">
    <property type="entry name" value="YhcH/YjgK/YiaL"/>
    <property type="match status" value="1"/>
</dbReference>
<dbReference type="NCBIfam" id="TIGR00022">
    <property type="entry name" value="YhcH/YjgK/YiaL family protein"/>
    <property type="match status" value="1"/>
</dbReference>
<dbReference type="GO" id="GO:0005829">
    <property type="term" value="C:cytosol"/>
    <property type="evidence" value="ECO:0007669"/>
    <property type="project" value="TreeGrafter"/>
</dbReference>
<evidence type="ECO:0000313" key="2">
    <source>
        <dbReference type="Proteomes" id="UP000285794"/>
    </source>
</evidence>
<protein>
    <submittedName>
        <fullName evidence="1">DUF386 domain-containing protein</fullName>
    </submittedName>
</protein>
<dbReference type="RefSeq" id="WP_125029321.1">
    <property type="nucleotide sequence ID" value="NZ_JAPXVP010000002.1"/>
</dbReference>
<dbReference type="SUPFAM" id="SSF51197">
    <property type="entry name" value="Clavaminate synthase-like"/>
    <property type="match status" value="1"/>
</dbReference>
<dbReference type="OrthoDB" id="9792756at2"/>
<dbReference type="EMBL" id="QQWG01000002">
    <property type="protein sequence ID" value="RRG24009.1"/>
    <property type="molecule type" value="Genomic_DNA"/>
</dbReference>
<dbReference type="InterPro" id="IPR037012">
    <property type="entry name" value="NanQ/TabA/YiaL_sf"/>
</dbReference>
<accession>A0A425Y680</accession>